<feature type="transmembrane region" description="Helical" evidence="15">
    <location>
        <begin position="12"/>
        <end position="30"/>
    </location>
</feature>
<dbReference type="InterPro" id="IPR005936">
    <property type="entry name" value="FtsH"/>
</dbReference>
<dbReference type="InterPro" id="IPR003960">
    <property type="entry name" value="ATPase_AAA_CS"/>
</dbReference>
<keyword evidence="5 15" id="KW-0812">Transmembrane</keyword>
<dbReference type="NCBIfam" id="TIGR01241">
    <property type="entry name" value="FtsH_fam"/>
    <property type="match status" value="1"/>
</dbReference>
<comment type="similarity">
    <text evidence="14 15">In the central section; belongs to the AAA ATPase family.</text>
</comment>
<reference evidence="19 20" key="1">
    <citation type="submission" date="2018-03" db="EMBL/GenBank/DDBJ databases">
        <title>Genomic Encyclopedia of Archaeal and Bacterial Type Strains, Phase II (KMG-II): from individual species to whole genera.</title>
        <authorList>
            <person name="Goeker M."/>
        </authorList>
    </citation>
    <scope>NUCLEOTIDE SEQUENCE [LARGE SCALE GENOMIC DNA]</scope>
    <source>
        <strain evidence="19 20">DSM 45312</strain>
    </source>
</reference>
<feature type="active site" evidence="15">
    <location>
        <position position="430"/>
    </location>
</feature>
<dbReference type="GO" id="GO:0016887">
    <property type="term" value="F:ATP hydrolysis activity"/>
    <property type="evidence" value="ECO:0007669"/>
    <property type="project" value="UniProtKB-UniRule"/>
</dbReference>
<dbReference type="PANTHER" id="PTHR23076">
    <property type="entry name" value="METALLOPROTEASE M41 FTSH"/>
    <property type="match status" value="1"/>
</dbReference>
<accession>A0A2P8D105</accession>
<feature type="binding site" evidence="15">
    <location>
        <begin position="207"/>
        <end position="214"/>
    </location>
    <ligand>
        <name>ATP</name>
        <dbReference type="ChEBI" id="CHEBI:30616"/>
    </ligand>
</feature>
<dbReference type="InterPro" id="IPR003959">
    <property type="entry name" value="ATPase_AAA_core"/>
</dbReference>
<evidence type="ECO:0000256" key="17">
    <source>
        <dbReference type="SAM" id="MobiDB-lite"/>
    </source>
</evidence>
<keyword evidence="12 15" id="KW-0482">Metalloprotease</keyword>
<gene>
    <name evidence="15" type="primary">ftsH</name>
    <name evidence="19" type="ORF">CLV63_12128</name>
</gene>
<dbReference type="SUPFAM" id="SSF52540">
    <property type="entry name" value="P-loop containing nucleoside triphosphate hydrolases"/>
    <property type="match status" value="1"/>
</dbReference>
<evidence type="ECO:0000256" key="13">
    <source>
        <dbReference type="ARBA" id="ARBA00023136"/>
    </source>
</evidence>
<feature type="compositionally biased region" description="Polar residues" evidence="17">
    <location>
        <begin position="650"/>
        <end position="663"/>
    </location>
</feature>
<dbReference type="Gene3D" id="1.10.8.60">
    <property type="match status" value="1"/>
</dbReference>
<dbReference type="GO" id="GO:0005886">
    <property type="term" value="C:plasma membrane"/>
    <property type="evidence" value="ECO:0007669"/>
    <property type="project" value="UniProtKB-SubCell"/>
</dbReference>
<comment type="caution">
    <text evidence="19">The sequence shown here is derived from an EMBL/GenBank/DDBJ whole genome shotgun (WGS) entry which is preliminary data.</text>
</comment>
<evidence type="ECO:0000256" key="3">
    <source>
        <dbReference type="ARBA" id="ARBA00022475"/>
    </source>
</evidence>
<dbReference type="InterPro" id="IPR027417">
    <property type="entry name" value="P-loop_NTPase"/>
</dbReference>
<keyword evidence="3 15" id="KW-1003">Cell membrane</keyword>
<evidence type="ECO:0000256" key="8">
    <source>
        <dbReference type="ARBA" id="ARBA00022801"/>
    </source>
</evidence>
<dbReference type="InterPro" id="IPR011546">
    <property type="entry name" value="Pept_M41_FtsH_extracell"/>
</dbReference>
<dbReference type="SMART" id="SM00382">
    <property type="entry name" value="AAA"/>
    <property type="match status" value="1"/>
</dbReference>
<dbReference type="Pfam" id="PF06480">
    <property type="entry name" value="FtsH_ext"/>
    <property type="match status" value="1"/>
</dbReference>
<evidence type="ECO:0000256" key="6">
    <source>
        <dbReference type="ARBA" id="ARBA00022723"/>
    </source>
</evidence>
<evidence type="ECO:0000256" key="12">
    <source>
        <dbReference type="ARBA" id="ARBA00023049"/>
    </source>
</evidence>
<feature type="region of interest" description="Disordered" evidence="17">
    <location>
        <begin position="615"/>
        <end position="689"/>
    </location>
</feature>
<keyword evidence="6 15" id="KW-0479">Metal-binding</keyword>
<feature type="domain" description="AAA+ ATPase" evidence="18">
    <location>
        <begin position="199"/>
        <end position="338"/>
    </location>
</feature>
<evidence type="ECO:0000256" key="4">
    <source>
        <dbReference type="ARBA" id="ARBA00022670"/>
    </source>
</evidence>
<dbReference type="CDD" id="cd19501">
    <property type="entry name" value="RecA-like_FtsH"/>
    <property type="match status" value="1"/>
</dbReference>
<keyword evidence="10 15" id="KW-0067">ATP-binding</keyword>
<dbReference type="Proteomes" id="UP000240542">
    <property type="component" value="Unassembled WGS sequence"/>
</dbReference>
<dbReference type="EC" id="3.4.24.-" evidence="15"/>
<dbReference type="Gene3D" id="1.20.58.760">
    <property type="entry name" value="Peptidase M41"/>
    <property type="match status" value="1"/>
</dbReference>
<proteinExistence type="inferred from homology"/>
<evidence type="ECO:0000259" key="18">
    <source>
        <dbReference type="SMART" id="SM00382"/>
    </source>
</evidence>
<dbReference type="GO" id="GO:0030163">
    <property type="term" value="P:protein catabolic process"/>
    <property type="evidence" value="ECO:0007669"/>
    <property type="project" value="UniProtKB-UniRule"/>
</dbReference>
<dbReference type="OrthoDB" id="9809379at2"/>
<dbReference type="InterPro" id="IPR041569">
    <property type="entry name" value="AAA_lid_3"/>
</dbReference>
<evidence type="ECO:0000256" key="7">
    <source>
        <dbReference type="ARBA" id="ARBA00022741"/>
    </source>
</evidence>
<dbReference type="FunFam" id="3.40.50.300:FF:000001">
    <property type="entry name" value="ATP-dependent zinc metalloprotease FtsH"/>
    <property type="match status" value="1"/>
</dbReference>
<dbReference type="PROSITE" id="PS00674">
    <property type="entry name" value="AAA"/>
    <property type="match status" value="1"/>
</dbReference>
<keyword evidence="13 15" id="KW-0472">Membrane</keyword>
<evidence type="ECO:0000256" key="10">
    <source>
        <dbReference type="ARBA" id="ARBA00022840"/>
    </source>
</evidence>
<evidence type="ECO:0000256" key="16">
    <source>
        <dbReference type="RuleBase" id="RU003651"/>
    </source>
</evidence>
<evidence type="ECO:0000256" key="14">
    <source>
        <dbReference type="ARBA" id="ARBA00061570"/>
    </source>
</evidence>
<evidence type="ECO:0000256" key="9">
    <source>
        <dbReference type="ARBA" id="ARBA00022833"/>
    </source>
</evidence>
<comment type="subcellular location">
    <subcellularLocation>
        <location evidence="15">Cell membrane</location>
        <topology evidence="15">Multi-pass membrane protein</topology>
        <orientation evidence="15">Cytoplasmic side</orientation>
    </subcellularLocation>
    <subcellularLocation>
        <location evidence="1">Membrane</location>
    </subcellularLocation>
</comment>
<dbReference type="GO" id="GO:0004176">
    <property type="term" value="F:ATP-dependent peptidase activity"/>
    <property type="evidence" value="ECO:0007669"/>
    <property type="project" value="InterPro"/>
</dbReference>
<dbReference type="Pfam" id="PF00004">
    <property type="entry name" value="AAA"/>
    <property type="match status" value="1"/>
</dbReference>
<evidence type="ECO:0000256" key="15">
    <source>
        <dbReference type="HAMAP-Rule" id="MF_01458"/>
    </source>
</evidence>
<feature type="binding site" evidence="15">
    <location>
        <position position="429"/>
    </location>
    <ligand>
        <name>Zn(2+)</name>
        <dbReference type="ChEBI" id="CHEBI:29105"/>
        <note>catalytic</note>
    </ligand>
</feature>
<feature type="binding site" evidence="15">
    <location>
        <position position="433"/>
    </location>
    <ligand>
        <name>Zn(2+)</name>
        <dbReference type="ChEBI" id="CHEBI:29105"/>
        <note>catalytic</note>
    </ligand>
</feature>
<evidence type="ECO:0000256" key="11">
    <source>
        <dbReference type="ARBA" id="ARBA00022989"/>
    </source>
</evidence>
<evidence type="ECO:0000313" key="19">
    <source>
        <dbReference type="EMBL" id="PSK90903.1"/>
    </source>
</evidence>
<evidence type="ECO:0000256" key="5">
    <source>
        <dbReference type="ARBA" id="ARBA00022692"/>
    </source>
</evidence>
<dbReference type="PANTHER" id="PTHR23076:SF97">
    <property type="entry name" value="ATP-DEPENDENT ZINC METALLOPROTEASE YME1L1"/>
    <property type="match status" value="1"/>
</dbReference>
<keyword evidence="20" id="KW-1185">Reference proteome</keyword>
<organism evidence="19 20">
    <name type="scientific">Murinocardiopsis flavida</name>
    <dbReference type="NCBI Taxonomy" id="645275"/>
    <lineage>
        <taxon>Bacteria</taxon>
        <taxon>Bacillati</taxon>
        <taxon>Actinomycetota</taxon>
        <taxon>Actinomycetes</taxon>
        <taxon>Streptosporangiales</taxon>
        <taxon>Nocardiopsidaceae</taxon>
        <taxon>Murinocardiopsis</taxon>
    </lineage>
</organism>
<dbReference type="SUPFAM" id="SSF140990">
    <property type="entry name" value="FtsH protease domain-like"/>
    <property type="match status" value="1"/>
</dbReference>
<dbReference type="HAMAP" id="MF_01458">
    <property type="entry name" value="FtsH"/>
    <property type="match status" value="1"/>
</dbReference>
<dbReference type="InterPro" id="IPR037219">
    <property type="entry name" value="Peptidase_M41-like"/>
</dbReference>
<dbReference type="InterPro" id="IPR000642">
    <property type="entry name" value="Peptidase_M41"/>
</dbReference>
<feature type="transmembrane region" description="Helical" evidence="15">
    <location>
        <begin position="114"/>
        <end position="135"/>
    </location>
</feature>
<keyword evidence="4 15" id="KW-0645">Protease</keyword>
<evidence type="ECO:0000313" key="20">
    <source>
        <dbReference type="Proteomes" id="UP000240542"/>
    </source>
</evidence>
<dbReference type="FunFam" id="1.10.8.60:FF:000001">
    <property type="entry name" value="ATP-dependent zinc metalloprotease FtsH"/>
    <property type="match status" value="1"/>
</dbReference>
<comment type="similarity">
    <text evidence="16">Belongs to the AAA ATPase family.</text>
</comment>
<sequence length="689" mass="75233">MNLKRLYRGPWPWLVVIALMIIAVIQFGGFGSGEEHKKADTSTVFDLIAKDRVKDAKVIDKEQRIELTTVDDKMYETYWVDGQGYEFAQQLQQNKDEGGGNLKGYDVEVPQESMFVSLLFSFLPLIIIIAIFLFIMNQMQGGGGRVMNFGKSKAKLVAKDTPKTTFTDVAGADEAIEELQEIKDFLQNPAKFQQMGAKIPKGVLLYGPPGTGKTLLARAVAGEAGVPFYSISGSDFVEMFVGVGASRVRDLFEQAKANAPAIIFIDEIDAVGRHRGAGMGGGHDEREQTLNQMLVEMDGFDVKGGVILIAATNRPDILDPALLRPGRFDRQVVVDRPDMEGRKGILRVHSQGKPIAPDVDLDVIARRTSGFTGADLANVVNEGALLSARAGRTQIDLATLEEAIDRVMAGPERKTRAISDTEKKVIAYHEGGHALVGHALPNADPVHKITILPRGRALGYTMSVPMEDKFLTSRSEMMDQLAMMLGGRAAEELVFHEPTTGAANDIDKATSVARNMVTEYGMSERLGARKFGSGNTEPFLGREMSHSREYSEEIASVIDEEVRRLIESAHDEAWDVLVEYREVLDDLVLNLMEKETLSKEQVLEIFAPIEKRPARGSYRGYGKRQPSTQPPVLTPKELSIMGPKDVEGLTSGTASGNGQSSWTGERDSHGEPTDSAGGSPPSGEHGDQG</sequence>
<dbReference type="GO" id="GO:0004222">
    <property type="term" value="F:metalloendopeptidase activity"/>
    <property type="evidence" value="ECO:0007669"/>
    <property type="project" value="InterPro"/>
</dbReference>
<name>A0A2P8D105_9ACTN</name>
<dbReference type="AlphaFoldDB" id="A0A2P8D105"/>
<evidence type="ECO:0000256" key="1">
    <source>
        <dbReference type="ARBA" id="ARBA00004370"/>
    </source>
</evidence>
<feature type="binding site" evidence="15">
    <location>
        <position position="505"/>
    </location>
    <ligand>
        <name>Zn(2+)</name>
        <dbReference type="ChEBI" id="CHEBI:29105"/>
        <note>catalytic</note>
    </ligand>
</feature>
<keyword evidence="8 15" id="KW-0378">Hydrolase</keyword>
<comment type="similarity">
    <text evidence="2 15">In the C-terminal section; belongs to the peptidase M41 family.</text>
</comment>
<comment type="subunit">
    <text evidence="15">Homohexamer.</text>
</comment>
<protein>
    <recommendedName>
        <fullName evidence="15">ATP-dependent zinc metalloprotease FtsH</fullName>
        <ecNumber evidence="15">3.4.24.-</ecNumber>
    </recommendedName>
</protein>
<dbReference type="Pfam" id="PF01434">
    <property type="entry name" value="Peptidase_M41"/>
    <property type="match status" value="1"/>
</dbReference>
<dbReference type="GO" id="GO:0006508">
    <property type="term" value="P:proteolysis"/>
    <property type="evidence" value="ECO:0007669"/>
    <property type="project" value="UniProtKB-KW"/>
</dbReference>
<dbReference type="InterPro" id="IPR003593">
    <property type="entry name" value="AAA+_ATPase"/>
</dbReference>
<keyword evidence="11 15" id="KW-1133">Transmembrane helix</keyword>
<comment type="function">
    <text evidence="15">Acts as a processive, ATP-dependent zinc metallopeptidase for both cytoplasmic and membrane proteins. Plays a role in the quality control of integral membrane proteins.</text>
</comment>
<dbReference type="GO" id="GO:0005524">
    <property type="term" value="F:ATP binding"/>
    <property type="evidence" value="ECO:0007669"/>
    <property type="project" value="UniProtKB-UniRule"/>
</dbReference>
<comment type="cofactor">
    <cofactor evidence="15">
        <name>Zn(2+)</name>
        <dbReference type="ChEBI" id="CHEBI:29105"/>
    </cofactor>
    <text evidence="15">Binds 1 zinc ion per subunit.</text>
</comment>
<evidence type="ECO:0000256" key="2">
    <source>
        <dbReference type="ARBA" id="ARBA00010044"/>
    </source>
</evidence>
<dbReference type="Gene3D" id="3.40.50.300">
    <property type="entry name" value="P-loop containing nucleotide triphosphate hydrolases"/>
    <property type="match status" value="1"/>
</dbReference>
<keyword evidence="9 15" id="KW-0862">Zinc</keyword>
<keyword evidence="7 15" id="KW-0547">Nucleotide-binding</keyword>
<dbReference type="FunFam" id="1.20.58.760:FF:000001">
    <property type="entry name" value="ATP-dependent zinc metalloprotease FtsH"/>
    <property type="match status" value="1"/>
</dbReference>
<dbReference type="RefSeq" id="WP_106585689.1">
    <property type="nucleotide sequence ID" value="NZ_PYGA01000021.1"/>
</dbReference>
<dbReference type="Pfam" id="PF17862">
    <property type="entry name" value="AAA_lid_3"/>
    <property type="match status" value="1"/>
</dbReference>
<dbReference type="EMBL" id="PYGA01000021">
    <property type="protein sequence ID" value="PSK90903.1"/>
    <property type="molecule type" value="Genomic_DNA"/>
</dbReference>
<dbReference type="GO" id="GO:0008270">
    <property type="term" value="F:zinc ion binding"/>
    <property type="evidence" value="ECO:0007669"/>
    <property type="project" value="UniProtKB-UniRule"/>
</dbReference>